<evidence type="ECO:0000313" key="3">
    <source>
        <dbReference type="Proteomes" id="UP000886595"/>
    </source>
</evidence>
<keyword evidence="3" id="KW-1185">Reference proteome</keyword>
<gene>
    <name evidence="2" type="ORF">Bca52824_052916</name>
</gene>
<dbReference type="EMBL" id="JAAMPC010000011">
    <property type="protein sequence ID" value="KAG2281696.1"/>
    <property type="molecule type" value="Genomic_DNA"/>
</dbReference>
<comment type="caution">
    <text evidence="2">The sequence shown here is derived from an EMBL/GenBank/DDBJ whole genome shotgun (WGS) entry which is preliminary data.</text>
</comment>
<proteinExistence type="predicted"/>
<keyword evidence="1" id="KW-1133">Transmembrane helix</keyword>
<organism evidence="2 3">
    <name type="scientific">Brassica carinata</name>
    <name type="common">Ethiopian mustard</name>
    <name type="synonym">Abyssinian cabbage</name>
    <dbReference type="NCBI Taxonomy" id="52824"/>
    <lineage>
        <taxon>Eukaryota</taxon>
        <taxon>Viridiplantae</taxon>
        <taxon>Streptophyta</taxon>
        <taxon>Embryophyta</taxon>
        <taxon>Tracheophyta</taxon>
        <taxon>Spermatophyta</taxon>
        <taxon>Magnoliopsida</taxon>
        <taxon>eudicotyledons</taxon>
        <taxon>Gunneridae</taxon>
        <taxon>Pentapetalae</taxon>
        <taxon>rosids</taxon>
        <taxon>malvids</taxon>
        <taxon>Brassicales</taxon>
        <taxon>Brassicaceae</taxon>
        <taxon>Brassiceae</taxon>
        <taxon>Brassica</taxon>
    </lineage>
</organism>
<name>A0A8X7R4Q6_BRACI</name>
<protein>
    <submittedName>
        <fullName evidence="2">Uncharacterized protein</fullName>
    </submittedName>
</protein>
<dbReference type="AlphaFoldDB" id="A0A8X7R4Q6"/>
<keyword evidence="1" id="KW-0812">Transmembrane</keyword>
<sequence length="184" mass="21640">MTAIVVEYVPEQPEFEDGFNVEFKQIFEKFNFREHKFYGWSRWYLNRSLSEFEYVPSLSVFMIVLSFYPWCTCTAHWTPNSGDMSVLQYDEVKMQKRSESCSSSTSAVTGEMALHWVNGTDLCDLYFRILIRCFLVPMAVWIMVPFLKILVGVLNPNQRNCLCVKTLRIFVFQNPNHQLTGVWL</sequence>
<dbReference type="Proteomes" id="UP000886595">
    <property type="component" value="Unassembled WGS sequence"/>
</dbReference>
<reference evidence="2 3" key="1">
    <citation type="submission" date="2020-02" db="EMBL/GenBank/DDBJ databases">
        <authorList>
            <person name="Ma Q."/>
            <person name="Huang Y."/>
            <person name="Song X."/>
            <person name="Pei D."/>
        </authorList>
    </citation>
    <scope>NUCLEOTIDE SEQUENCE [LARGE SCALE GENOMIC DNA]</scope>
    <source>
        <strain evidence="2">Sxm20200214</strain>
        <tissue evidence="2">Leaf</tissue>
    </source>
</reference>
<evidence type="ECO:0000256" key="1">
    <source>
        <dbReference type="SAM" id="Phobius"/>
    </source>
</evidence>
<keyword evidence="1" id="KW-0472">Membrane</keyword>
<evidence type="ECO:0000313" key="2">
    <source>
        <dbReference type="EMBL" id="KAG2281696.1"/>
    </source>
</evidence>
<feature type="transmembrane region" description="Helical" evidence="1">
    <location>
        <begin position="129"/>
        <end position="151"/>
    </location>
</feature>
<accession>A0A8X7R4Q6</accession>